<dbReference type="AlphaFoldDB" id="A0A4Y2F032"/>
<gene>
    <name evidence="1" type="ORF">AVEN_226847_1</name>
</gene>
<organism evidence="1 2">
    <name type="scientific">Araneus ventricosus</name>
    <name type="common">Orbweaver spider</name>
    <name type="synonym">Epeira ventricosa</name>
    <dbReference type="NCBI Taxonomy" id="182803"/>
    <lineage>
        <taxon>Eukaryota</taxon>
        <taxon>Metazoa</taxon>
        <taxon>Ecdysozoa</taxon>
        <taxon>Arthropoda</taxon>
        <taxon>Chelicerata</taxon>
        <taxon>Arachnida</taxon>
        <taxon>Araneae</taxon>
        <taxon>Araneomorphae</taxon>
        <taxon>Entelegynae</taxon>
        <taxon>Araneoidea</taxon>
        <taxon>Araneidae</taxon>
        <taxon>Araneus</taxon>
    </lineage>
</organism>
<protein>
    <submittedName>
        <fullName evidence="1">Uncharacterized protein</fullName>
    </submittedName>
</protein>
<comment type="caution">
    <text evidence="1">The sequence shown here is derived from an EMBL/GenBank/DDBJ whole genome shotgun (WGS) entry which is preliminary data.</text>
</comment>
<dbReference type="EMBL" id="BGPR01000760">
    <property type="protein sequence ID" value="GBM34431.1"/>
    <property type="molecule type" value="Genomic_DNA"/>
</dbReference>
<evidence type="ECO:0000313" key="1">
    <source>
        <dbReference type="EMBL" id="GBM34431.1"/>
    </source>
</evidence>
<proteinExistence type="predicted"/>
<reference evidence="1 2" key="1">
    <citation type="journal article" date="2019" name="Sci. Rep.">
        <title>Orb-weaving spider Araneus ventricosus genome elucidates the spidroin gene catalogue.</title>
        <authorList>
            <person name="Kono N."/>
            <person name="Nakamura H."/>
            <person name="Ohtoshi R."/>
            <person name="Moran D.A.P."/>
            <person name="Shinohara A."/>
            <person name="Yoshida Y."/>
            <person name="Fujiwara M."/>
            <person name="Mori M."/>
            <person name="Tomita M."/>
            <person name="Arakawa K."/>
        </authorList>
    </citation>
    <scope>NUCLEOTIDE SEQUENCE [LARGE SCALE GENOMIC DNA]</scope>
</reference>
<dbReference type="Proteomes" id="UP000499080">
    <property type="component" value="Unassembled WGS sequence"/>
</dbReference>
<keyword evidence="2" id="KW-1185">Reference proteome</keyword>
<name>A0A4Y2F032_ARAVE</name>
<evidence type="ECO:0000313" key="2">
    <source>
        <dbReference type="Proteomes" id="UP000499080"/>
    </source>
</evidence>
<sequence length="85" mass="10014">MIENALEDPRDPSLVNGRSFGWRVLSNVVLRRLRQYPVEDTVNEIVSLVKIRRLAEEHKEELTTEKLLELHCISQQEVMEERLSE</sequence>
<accession>A0A4Y2F032</accession>